<protein>
    <submittedName>
        <fullName evidence="1">Uncharacterized protein</fullName>
    </submittedName>
</protein>
<accession>A0ABY5YHE1</accession>
<sequence length="480" mass="54277">MDVLVSKSFREALRSEFQICTPEDWFFLAYLLFGSFRDEDNGAAVVDRTSVADLFRVDRKFIPQGLFKSKFLMDGFAVRTGLRLHLTASDSRTGTARTGRIVFSEQLQTLFEQCQIQQDEMVYFISGKLFSEREEQRRRLLRAETRAGFPLLSRPNAEIGKALNHTPPKSFAPFANRLPQAQAFVQAEMSAAKLRADKKGVEKWTSQLRILSSLSTFFPPTYKQVRNSERLFTVGDSAAYLSSDVRDILFSGTWSADLSNAHLVIAARLWGLDDLLNLIEEEGSIWPHLMGELQLPIEKKPELKKVIYATVYGKPVTQLKGQITRDLGKEVTGRYMALPMTATLLEGRERHMEGIRTCGGITDAYGNFYDLDSTGIKARKGRKGQEPRKVEGEKAVGERAVRTLLSHEVGSYEFRVMSAAADVIHGSNGQAWIPLWLHDGIYVKFRDTGRVESWKLKITEAVSLEAAKHRMPLKLVWEEV</sequence>
<dbReference type="EMBL" id="CP104213">
    <property type="protein sequence ID" value="UWX64503.1"/>
    <property type="molecule type" value="Genomic_DNA"/>
</dbReference>
<evidence type="ECO:0000313" key="1">
    <source>
        <dbReference type="EMBL" id="UWX64503.1"/>
    </source>
</evidence>
<evidence type="ECO:0000313" key="2">
    <source>
        <dbReference type="Proteomes" id="UP001060261"/>
    </source>
</evidence>
<organism evidence="1 2">
    <name type="scientific">Deinococcus rubellus</name>
    <dbReference type="NCBI Taxonomy" id="1889240"/>
    <lineage>
        <taxon>Bacteria</taxon>
        <taxon>Thermotogati</taxon>
        <taxon>Deinococcota</taxon>
        <taxon>Deinococci</taxon>
        <taxon>Deinococcales</taxon>
        <taxon>Deinococcaceae</taxon>
        <taxon>Deinococcus</taxon>
    </lineage>
</organism>
<dbReference type="Proteomes" id="UP001060261">
    <property type="component" value="Chromosome"/>
</dbReference>
<dbReference type="RefSeq" id="WP_260560776.1">
    <property type="nucleotide sequence ID" value="NZ_BAABEC010000060.1"/>
</dbReference>
<keyword evidence="2" id="KW-1185">Reference proteome</keyword>
<gene>
    <name evidence="1" type="ORF">N0D28_02195</name>
</gene>
<proteinExistence type="predicted"/>
<reference evidence="1" key="1">
    <citation type="submission" date="2022-09" db="EMBL/GenBank/DDBJ databases">
        <title>genome sequence of Deinococcus rubellus.</title>
        <authorList>
            <person name="Srinivasan S."/>
        </authorList>
    </citation>
    <scope>NUCLEOTIDE SEQUENCE</scope>
    <source>
        <strain evidence="1">Ant6</strain>
    </source>
</reference>
<name>A0ABY5YHE1_9DEIO</name>